<dbReference type="InterPro" id="IPR018357">
    <property type="entry name" value="Hexapep_transf_CS"/>
</dbReference>
<proteinExistence type="inferred from homology"/>
<keyword evidence="2 5" id="KW-0808">Transferase</keyword>
<evidence type="ECO:0000313" key="5">
    <source>
        <dbReference type="EMBL" id="OLP08226.1"/>
    </source>
</evidence>
<dbReference type="InterPro" id="IPR001451">
    <property type="entry name" value="Hexapep"/>
</dbReference>
<dbReference type="InterPro" id="IPR050179">
    <property type="entry name" value="Trans_hexapeptide_repeat"/>
</dbReference>
<dbReference type="RefSeq" id="WP_083633740.1">
    <property type="nucleotide sequence ID" value="NZ_MSYM01000005.1"/>
</dbReference>
<sequence>MSYTHIDAFNVGPAVQLGLAPTLADSAVVRDCRFGRYTQVGEHSRLENCLLDDYAYLGSNCDLMSTDIGKFANIASMVRINPGFHPVEWPTLHHFTYRRTYYGMDDQDDADFFAWRARQRVMIGHDTWIGHGAVIMPGVRIGNGAVVGSNAVVTKDVAPYTIVGGVAAKVLRQRFPRAIAQALEATAWWDWDHDMLTERLPDFRDLRSFLAKYAP</sequence>
<dbReference type="EMBL" id="MSYM01000005">
    <property type="protein sequence ID" value="OLP08226.1"/>
    <property type="molecule type" value="Genomic_DNA"/>
</dbReference>
<dbReference type="InterPro" id="IPR017694">
    <property type="entry name" value="Phosphonate_tfrase_rpt"/>
</dbReference>
<evidence type="ECO:0000256" key="1">
    <source>
        <dbReference type="ARBA" id="ARBA00007274"/>
    </source>
</evidence>
<protein>
    <submittedName>
        <fullName evidence="5">Bacterial transferase hexapeptide family protein</fullName>
    </submittedName>
</protein>
<name>A0A1Q8YJL4_9BURK</name>
<evidence type="ECO:0000256" key="2">
    <source>
        <dbReference type="ARBA" id="ARBA00022679"/>
    </source>
</evidence>
<dbReference type="PANTHER" id="PTHR43300">
    <property type="entry name" value="ACETYLTRANSFERASE"/>
    <property type="match status" value="1"/>
</dbReference>
<dbReference type="SUPFAM" id="SSF51161">
    <property type="entry name" value="Trimeric LpxA-like enzymes"/>
    <property type="match status" value="1"/>
</dbReference>
<dbReference type="Pfam" id="PF00132">
    <property type="entry name" value="Hexapep"/>
    <property type="match status" value="1"/>
</dbReference>
<keyword evidence="6" id="KW-1185">Reference proteome</keyword>
<evidence type="ECO:0000313" key="6">
    <source>
        <dbReference type="Proteomes" id="UP000185911"/>
    </source>
</evidence>
<dbReference type="CDD" id="cd03349">
    <property type="entry name" value="LbH_XAT"/>
    <property type="match status" value="1"/>
</dbReference>
<evidence type="ECO:0000256" key="3">
    <source>
        <dbReference type="ARBA" id="ARBA00022737"/>
    </source>
</evidence>
<accession>A0A1Q8YJL4</accession>
<reference evidence="5 6" key="1">
    <citation type="submission" date="2017-01" db="EMBL/GenBank/DDBJ databases">
        <title>Genome sequence of Rhodoferax antarcticus ANT.BR, a psychrophilic purple nonsulfur bacterium from an Antarctic microbial mat.</title>
        <authorList>
            <person name="Baker J."/>
            <person name="Riester C."/>
            <person name="Skinner B."/>
            <person name="Newell A."/>
            <person name="Swingley W."/>
            <person name="Madigan M."/>
            <person name="Jung D."/>
            <person name="Asao M."/>
            <person name="Chen M."/>
            <person name="Loughlin P."/>
            <person name="Pan H."/>
            <person name="Lin S."/>
            <person name="Li N."/>
            <person name="Shaw J."/>
            <person name="Prado M."/>
            <person name="Sherman C."/>
            <person name="Li X."/>
            <person name="Tang J."/>
            <person name="Blankenship R."/>
            <person name="Zhao T."/>
            <person name="Touchman J."/>
            <person name="Sattley M."/>
        </authorList>
    </citation>
    <scope>NUCLEOTIDE SEQUENCE [LARGE SCALE GENOMIC DNA]</scope>
    <source>
        <strain evidence="5 6">ANT.BR</strain>
    </source>
</reference>
<dbReference type="AlphaFoldDB" id="A0A1Q8YJL4"/>
<organism evidence="5 6">
    <name type="scientific">Rhodoferax antarcticus ANT.BR</name>
    <dbReference type="NCBI Taxonomy" id="1111071"/>
    <lineage>
        <taxon>Bacteria</taxon>
        <taxon>Pseudomonadati</taxon>
        <taxon>Pseudomonadota</taxon>
        <taxon>Betaproteobacteria</taxon>
        <taxon>Burkholderiales</taxon>
        <taxon>Comamonadaceae</taxon>
        <taxon>Rhodoferax</taxon>
    </lineage>
</organism>
<dbReference type="Gene3D" id="2.160.10.10">
    <property type="entry name" value="Hexapeptide repeat proteins"/>
    <property type="match status" value="1"/>
</dbReference>
<dbReference type="PROSITE" id="PS00101">
    <property type="entry name" value="HEXAPEP_TRANSFERASES"/>
    <property type="match status" value="1"/>
</dbReference>
<comment type="caution">
    <text evidence="5">The sequence shown here is derived from an EMBL/GenBank/DDBJ whole genome shotgun (WGS) entry which is preliminary data.</text>
</comment>
<dbReference type="NCBIfam" id="TIGR03308">
    <property type="entry name" value="phn_thr-fam"/>
    <property type="match status" value="1"/>
</dbReference>
<dbReference type="Proteomes" id="UP000185911">
    <property type="component" value="Unassembled WGS sequence"/>
</dbReference>
<dbReference type="InterPro" id="IPR011004">
    <property type="entry name" value="Trimer_LpxA-like_sf"/>
</dbReference>
<comment type="similarity">
    <text evidence="1">Belongs to the transferase hexapeptide repeat family.</text>
</comment>
<keyword evidence="3" id="KW-0677">Repeat</keyword>
<dbReference type="GO" id="GO:0016746">
    <property type="term" value="F:acyltransferase activity"/>
    <property type="evidence" value="ECO:0007669"/>
    <property type="project" value="UniProtKB-KW"/>
</dbReference>
<gene>
    <name evidence="5" type="ORF">BLL52_0514</name>
</gene>
<dbReference type="STRING" id="81479.RA876_16595"/>
<dbReference type="PANTHER" id="PTHR43300:SF11">
    <property type="entry name" value="ACETYLTRANSFERASE RV3034C-RELATED"/>
    <property type="match status" value="1"/>
</dbReference>
<keyword evidence="4" id="KW-0012">Acyltransferase</keyword>
<evidence type="ECO:0000256" key="4">
    <source>
        <dbReference type="ARBA" id="ARBA00023315"/>
    </source>
</evidence>